<evidence type="ECO:0000313" key="5">
    <source>
        <dbReference type="Proteomes" id="UP001168540"/>
    </source>
</evidence>
<dbReference type="InterPro" id="IPR002347">
    <property type="entry name" value="SDR_fam"/>
</dbReference>
<dbReference type="PRINTS" id="PR00081">
    <property type="entry name" value="GDHRDH"/>
</dbReference>
<dbReference type="Pfam" id="PF13561">
    <property type="entry name" value="adh_short_C2"/>
    <property type="match status" value="1"/>
</dbReference>
<dbReference type="Proteomes" id="UP001168540">
    <property type="component" value="Unassembled WGS sequence"/>
</dbReference>
<dbReference type="PRINTS" id="PR00080">
    <property type="entry name" value="SDRFAMILY"/>
</dbReference>
<organism evidence="3 5">
    <name type="scientific">Crenobacter oryzisoli</name>
    <dbReference type="NCBI Taxonomy" id="3056844"/>
    <lineage>
        <taxon>Bacteria</taxon>
        <taxon>Pseudomonadati</taxon>
        <taxon>Pseudomonadota</taxon>
        <taxon>Betaproteobacteria</taxon>
        <taxon>Neisseriales</taxon>
        <taxon>Neisseriaceae</taxon>
        <taxon>Crenobacter</taxon>
    </lineage>
</organism>
<accession>A0ABT7XRJ7</accession>
<keyword evidence="5" id="KW-1185">Reference proteome</keyword>
<evidence type="ECO:0000256" key="1">
    <source>
        <dbReference type="ARBA" id="ARBA00006484"/>
    </source>
</evidence>
<dbReference type="CDD" id="cd05233">
    <property type="entry name" value="SDR_c"/>
    <property type="match status" value="1"/>
</dbReference>
<sequence length="270" mass="27975">MNAGGFLNGRVAVVTGASSGIGRATALKLASEGASVALLALPGKALEEALEECRIGGGKAIAIAADVGDSRQVIAAFDKTEQAFGPVDAVFNNAGVSMVIPVTEMTDEQWARQLNTNLSGNFFVAREAARRMIPHKRGAIVNTASELSILGQAGYVGYTATKGGILAMSRALAAELASYSIRVNAICPGAVDTPLLAAEYDLAADPVAERKENERSIVMGRFGRPEEIAAAVAFLLSDQASYVTGTQLLVDGGRTGCFPVGSIQREGSQQ</sequence>
<gene>
    <name evidence="3" type="ORF">QU481_15725</name>
    <name evidence="4" type="ORF">QU481_21165</name>
</gene>
<feature type="domain" description="Ketoreductase" evidence="2">
    <location>
        <begin position="10"/>
        <end position="197"/>
    </location>
</feature>
<dbReference type="PANTHER" id="PTHR42760">
    <property type="entry name" value="SHORT-CHAIN DEHYDROGENASES/REDUCTASES FAMILY MEMBER"/>
    <property type="match status" value="1"/>
</dbReference>
<name>A0ABT7XRJ7_9NEIS</name>
<dbReference type="SMART" id="SM00822">
    <property type="entry name" value="PKS_KR"/>
    <property type="match status" value="1"/>
</dbReference>
<dbReference type="NCBIfam" id="NF005559">
    <property type="entry name" value="PRK07231.1"/>
    <property type="match status" value="1"/>
</dbReference>
<dbReference type="InterPro" id="IPR036291">
    <property type="entry name" value="NAD(P)-bd_dom_sf"/>
</dbReference>
<evidence type="ECO:0000313" key="4">
    <source>
        <dbReference type="EMBL" id="MDN0077345.1"/>
    </source>
</evidence>
<proteinExistence type="inferred from homology"/>
<reference evidence="3" key="1">
    <citation type="submission" date="2023-06" db="EMBL/GenBank/DDBJ databases">
        <authorList>
            <person name="Zhang S."/>
        </authorList>
    </citation>
    <scope>NUCLEOTIDE SEQUENCE</scope>
    <source>
        <strain evidence="3">SG2303</strain>
    </source>
</reference>
<dbReference type="SUPFAM" id="SSF51735">
    <property type="entry name" value="NAD(P)-binding Rossmann-fold domains"/>
    <property type="match status" value="1"/>
</dbReference>
<dbReference type="InterPro" id="IPR020904">
    <property type="entry name" value="Sc_DH/Rdtase_CS"/>
</dbReference>
<protein>
    <submittedName>
        <fullName evidence="3">SDR family NAD(P)-dependent oxidoreductase</fullName>
    </submittedName>
</protein>
<dbReference type="Gene3D" id="3.40.50.720">
    <property type="entry name" value="NAD(P)-binding Rossmann-like Domain"/>
    <property type="match status" value="1"/>
</dbReference>
<dbReference type="PROSITE" id="PS00061">
    <property type="entry name" value="ADH_SHORT"/>
    <property type="match status" value="1"/>
</dbReference>
<comment type="similarity">
    <text evidence="1">Belongs to the short-chain dehydrogenases/reductases (SDR) family.</text>
</comment>
<dbReference type="EMBL" id="JAUEDK010000030">
    <property type="protein sequence ID" value="MDN0076328.1"/>
    <property type="molecule type" value="Genomic_DNA"/>
</dbReference>
<dbReference type="RefSeq" id="WP_289830982.1">
    <property type="nucleotide sequence ID" value="NZ_JAUEDK010000030.1"/>
</dbReference>
<comment type="caution">
    <text evidence="3">The sequence shown here is derived from an EMBL/GenBank/DDBJ whole genome shotgun (WGS) entry which is preliminary data.</text>
</comment>
<evidence type="ECO:0000313" key="3">
    <source>
        <dbReference type="EMBL" id="MDN0076328.1"/>
    </source>
</evidence>
<dbReference type="InterPro" id="IPR057326">
    <property type="entry name" value="KR_dom"/>
</dbReference>
<dbReference type="EMBL" id="JAUEDK010000063">
    <property type="protein sequence ID" value="MDN0077345.1"/>
    <property type="molecule type" value="Genomic_DNA"/>
</dbReference>
<evidence type="ECO:0000259" key="2">
    <source>
        <dbReference type="SMART" id="SM00822"/>
    </source>
</evidence>